<dbReference type="OrthoDB" id="2921306at2"/>
<comment type="caution">
    <text evidence="2">The sequence shown here is derived from an EMBL/GenBank/DDBJ whole genome shotgun (WGS) entry which is preliminary data.</text>
</comment>
<keyword evidence="1" id="KW-0472">Membrane</keyword>
<dbReference type="EMBL" id="SMGQ01000011">
    <property type="protein sequence ID" value="TCK98621.1"/>
    <property type="molecule type" value="Genomic_DNA"/>
</dbReference>
<evidence type="ECO:0000313" key="2">
    <source>
        <dbReference type="EMBL" id="TCK98621.1"/>
    </source>
</evidence>
<evidence type="ECO:0000256" key="1">
    <source>
        <dbReference type="SAM" id="Phobius"/>
    </source>
</evidence>
<dbReference type="InterPro" id="IPR032545">
    <property type="entry name" value="DUF4944"/>
</dbReference>
<protein>
    <submittedName>
        <fullName evidence="2">Uncharacterized protein DUF4944</fullName>
    </submittedName>
</protein>
<keyword evidence="1" id="KW-0812">Transmembrane</keyword>
<keyword evidence="3" id="KW-1185">Reference proteome</keyword>
<evidence type="ECO:0000313" key="3">
    <source>
        <dbReference type="Proteomes" id="UP000294545"/>
    </source>
</evidence>
<dbReference type="AlphaFoldDB" id="A0A4V2Q1Q8"/>
<dbReference type="Pfam" id="PF16302">
    <property type="entry name" value="DUF4944"/>
    <property type="match status" value="1"/>
</dbReference>
<name>A0A4V2Q1Q8_9FIRM</name>
<dbReference type="Proteomes" id="UP000294545">
    <property type="component" value="Unassembled WGS sequence"/>
</dbReference>
<dbReference type="RefSeq" id="WP_132281542.1">
    <property type="nucleotide sequence ID" value="NZ_SMGQ01000011.1"/>
</dbReference>
<reference evidence="2 3" key="1">
    <citation type="submission" date="2019-03" db="EMBL/GenBank/DDBJ databases">
        <title>Genomic Encyclopedia of Type Strains, Phase IV (KMG-IV): sequencing the most valuable type-strain genomes for metagenomic binning, comparative biology and taxonomic classification.</title>
        <authorList>
            <person name="Goeker M."/>
        </authorList>
    </citation>
    <scope>NUCLEOTIDE SEQUENCE [LARGE SCALE GENOMIC DNA]</scope>
    <source>
        <strain evidence="2 3">DSM 24176</strain>
    </source>
</reference>
<feature type="transmembrane region" description="Helical" evidence="1">
    <location>
        <begin position="7"/>
        <end position="25"/>
    </location>
</feature>
<sequence length="143" mass="16570">MSNKIKVIIGIIIFLGLVSLLHGLMRAPIWVGTTEDGEWKIVYEKISVIAPAEWEGSLYWQGDEEVFVENYGLYINNKFIETITSQDIPQLEDSSNLSLVDYCFGRQINSTDKLTVNLTWIEDESVKVEKIDLKMKRRYIPFY</sequence>
<accession>A0A4V2Q1Q8</accession>
<organism evidence="2 3">
    <name type="scientific">Natranaerovirga hydrolytica</name>
    <dbReference type="NCBI Taxonomy" id="680378"/>
    <lineage>
        <taxon>Bacteria</taxon>
        <taxon>Bacillati</taxon>
        <taxon>Bacillota</taxon>
        <taxon>Clostridia</taxon>
        <taxon>Lachnospirales</taxon>
        <taxon>Natranaerovirgaceae</taxon>
        <taxon>Natranaerovirga</taxon>
    </lineage>
</organism>
<proteinExistence type="predicted"/>
<keyword evidence="1" id="KW-1133">Transmembrane helix</keyword>
<gene>
    <name evidence="2" type="ORF">EDC19_1053</name>
</gene>